<evidence type="ECO:0000256" key="1">
    <source>
        <dbReference type="SAM" id="MobiDB-lite"/>
    </source>
</evidence>
<keyword evidence="4" id="KW-1185">Reference proteome</keyword>
<protein>
    <recommendedName>
        <fullName evidence="2">3'-5' exonuclease domain-containing protein</fullName>
    </recommendedName>
</protein>
<dbReference type="InterPro" id="IPR012337">
    <property type="entry name" value="RNaseH-like_sf"/>
</dbReference>
<evidence type="ECO:0000313" key="3">
    <source>
        <dbReference type="EMBL" id="KAJ6221845.1"/>
    </source>
</evidence>
<dbReference type="Pfam" id="PF01612">
    <property type="entry name" value="DNA_pol_A_exo1"/>
    <property type="match status" value="2"/>
</dbReference>
<dbReference type="Gene3D" id="3.30.420.10">
    <property type="entry name" value="Ribonuclease H-like superfamily/Ribonuclease H"/>
    <property type="match status" value="1"/>
</dbReference>
<feature type="compositionally biased region" description="Low complexity" evidence="1">
    <location>
        <begin position="1"/>
        <end position="15"/>
    </location>
</feature>
<dbReference type="SUPFAM" id="SSF53098">
    <property type="entry name" value="Ribonuclease H-like"/>
    <property type="match status" value="1"/>
</dbReference>
<dbReference type="InterPro" id="IPR036397">
    <property type="entry name" value="RNaseH_sf"/>
</dbReference>
<dbReference type="EMBL" id="JAPWDV010000001">
    <property type="protein sequence ID" value="KAJ6221845.1"/>
    <property type="molecule type" value="Genomic_DNA"/>
</dbReference>
<dbReference type="GO" id="GO:0008408">
    <property type="term" value="F:3'-5' exonuclease activity"/>
    <property type="evidence" value="ECO:0007669"/>
    <property type="project" value="InterPro"/>
</dbReference>
<proteinExistence type="predicted"/>
<dbReference type="InterPro" id="IPR052408">
    <property type="entry name" value="Exonuclease_MUT-7-like"/>
</dbReference>
<dbReference type="PANTHER" id="PTHR47765">
    <property type="entry name" value="3'-5' EXONUCLEASE DOMAIN-CONTAINING PROTEIN"/>
    <property type="match status" value="1"/>
</dbReference>
<comment type="caution">
    <text evidence="3">The sequence shown here is derived from an EMBL/GenBank/DDBJ whole genome shotgun (WGS) entry which is preliminary data.</text>
</comment>
<gene>
    <name evidence="3" type="ORF">RDWZM_000390</name>
</gene>
<dbReference type="PANTHER" id="PTHR47765:SF2">
    <property type="entry name" value="EXONUCLEASE MUT-7 HOMOLOG"/>
    <property type="match status" value="1"/>
</dbReference>
<feature type="domain" description="3'-5' exonuclease" evidence="2">
    <location>
        <begin position="320"/>
        <end position="429"/>
    </location>
</feature>
<dbReference type="GO" id="GO:0006139">
    <property type="term" value="P:nucleobase-containing compound metabolic process"/>
    <property type="evidence" value="ECO:0007669"/>
    <property type="project" value="InterPro"/>
</dbReference>
<reference evidence="3" key="1">
    <citation type="submission" date="2022-12" db="EMBL/GenBank/DDBJ databases">
        <title>Genome assemblies of Blomia tropicalis.</title>
        <authorList>
            <person name="Cui Y."/>
        </authorList>
    </citation>
    <scope>NUCLEOTIDE SEQUENCE</scope>
    <source>
        <tissue evidence="3">Adult mites</tissue>
    </source>
</reference>
<dbReference type="AlphaFoldDB" id="A0A9Q0RPR0"/>
<evidence type="ECO:0000313" key="4">
    <source>
        <dbReference type="Proteomes" id="UP001142055"/>
    </source>
</evidence>
<dbReference type="Proteomes" id="UP001142055">
    <property type="component" value="Chromosome 1"/>
</dbReference>
<dbReference type="InterPro" id="IPR002562">
    <property type="entry name" value="3'-5'_exonuclease_dom"/>
</dbReference>
<sequence length="559" mass="65641">MESENNNVVNASNKKPSSKGFQPYVMNEQNDKVDCLSAPGTVNGEVVEEESVEDKKKAKQLKYQTEPFIDLSNFDDMSNYIRTSDNPFHSTIAIIELAISKKSNVKMEDILLNIGPIFHEKVDFYNLDQKQYIELFDLYVNNRQLLFGSFDKIFPLSKIEDKQFIGKRLLEQISNTTQCNQAEKLLYLFYECNIDNEKQITFALLVIFFKMANWETLLYLSKIRYKQSKCSMSDDAWFELSCMLVRASPSIMTRFLKTLKTYSLDDTCYWLEKYKQFDRRPIATVPNPCCPEDLYPDLKEFPNQPTRHYIGDIKLKILFVYKEDQFELMLNYLKKASIIGLDGEWLPIFSYLPNRMSILQISTIDHCFILDLLDFSNKSERYKCLWQRFVSDILENQDIIKIGYGIEHDRENLKLATNLTSIQFNNVIDASKYTLKLINHFTEFDTQIFNRDRQSRMRRIFLNIVKRSREREHGQQGLALLIYILFGKVMDKSEQMSNWNRRPLRPAQILYSALDAFCLVDAYVLLNMVYALITANGGKSYLLEEFLKLEKDKITDDKD</sequence>
<organism evidence="3 4">
    <name type="scientific">Blomia tropicalis</name>
    <name type="common">Mite</name>
    <dbReference type="NCBI Taxonomy" id="40697"/>
    <lineage>
        <taxon>Eukaryota</taxon>
        <taxon>Metazoa</taxon>
        <taxon>Ecdysozoa</taxon>
        <taxon>Arthropoda</taxon>
        <taxon>Chelicerata</taxon>
        <taxon>Arachnida</taxon>
        <taxon>Acari</taxon>
        <taxon>Acariformes</taxon>
        <taxon>Sarcoptiformes</taxon>
        <taxon>Astigmata</taxon>
        <taxon>Glycyphagoidea</taxon>
        <taxon>Echimyopodidae</taxon>
        <taxon>Blomia</taxon>
    </lineage>
</organism>
<accession>A0A9Q0RPR0</accession>
<dbReference type="GO" id="GO:0003676">
    <property type="term" value="F:nucleic acid binding"/>
    <property type="evidence" value="ECO:0007669"/>
    <property type="project" value="InterPro"/>
</dbReference>
<feature type="domain" description="3'-5' exonuclease" evidence="2">
    <location>
        <begin position="434"/>
        <end position="521"/>
    </location>
</feature>
<name>A0A9Q0RPR0_BLOTA</name>
<evidence type="ECO:0000259" key="2">
    <source>
        <dbReference type="Pfam" id="PF01612"/>
    </source>
</evidence>
<feature type="region of interest" description="Disordered" evidence="1">
    <location>
        <begin position="1"/>
        <end position="24"/>
    </location>
</feature>